<dbReference type="Gene3D" id="3.40.1110.10">
    <property type="entry name" value="Calcium-transporting ATPase, cytoplasmic domain N"/>
    <property type="match status" value="1"/>
</dbReference>
<dbReference type="AlphaFoldDB" id="A0A918NJ48"/>
<evidence type="ECO:0000256" key="6">
    <source>
        <dbReference type="ARBA" id="ARBA00022692"/>
    </source>
</evidence>
<dbReference type="Gene3D" id="3.40.50.1000">
    <property type="entry name" value="HAD superfamily/HAD-like"/>
    <property type="match status" value="1"/>
</dbReference>
<dbReference type="PANTHER" id="PTHR43520">
    <property type="entry name" value="ATP7, ISOFORM B"/>
    <property type="match status" value="1"/>
</dbReference>
<evidence type="ECO:0000256" key="3">
    <source>
        <dbReference type="ARBA" id="ARBA00022448"/>
    </source>
</evidence>
<comment type="similarity">
    <text evidence="2 15">Belongs to the cation transport ATPase (P-type) (TC 3.A.3) family. Type IB subfamily.</text>
</comment>
<dbReference type="NCBIfam" id="TIGR01525">
    <property type="entry name" value="ATPase-IB_hvy"/>
    <property type="match status" value="1"/>
</dbReference>
<comment type="subcellular location">
    <subcellularLocation>
        <location evidence="1">Cell membrane</location>
        <topology evidence="1">Multi-pass membrane protein</topology>
    </subcellularLocation>
</comment>
<keyword evidence="4 15" id="KW-1003">Cell membrane</keyword>
<dbReference type="Gene3D" id="3.30.70.100">
    <property type="match status" value="1"/>
</dbReference>
<dbReference type="PROSITE" id="PS50846">
    <property type="entry name" value="HMA_2"/>
    <property type="match status" value="1"/>
</dbReference>
<feature type="transmembrane region" description="Helical" evidence="15">
    <location>
        <begin position="227"/>
        <end position="245"/>
    </location>
</feature>
<organism evidence="18 19">
    <name type="scientific">Litorimonas cladophorae</name>
    <dbReference type="NCBI Taxonomy" id="1220491"/>
    <lineage>
        <taxon>Bacteria</taxon>
        <taxon>Pseudomonadati</taxon>
        <taxon>Pseudomonadota</taxon>
        <taxon>Alphaproteobacteria</taxon>
        <taxon>Maricaulales</taxon>
        <taxon>Robiginitomaculaceae</taxon>
    </lineage>
</organism>
<feature type="domain" description="HMA" evidence="17">
    <location>
        <begin position="47"/>
        <end position="113"/>
    </location>
</feature>
<keyword evidence="11" id="KW-1278">Translocase</keyword>
<feature type="transmembrane region" description="Helical" evidence="15">
    <location>
        <begin position="414"/>
        <end position="436"/>
    </location>
</feature>
<dbReference type="SUPFAM" id="SSF81665">
    <property type="entry name" value="Calcium ATPase, transmembrane domain M"/>
    <property type="match status" value="1"/>
</dbReference>
<dbReference type="Gene3D" id="2.70.150.10">
    <property type="entry name" value="Calcium-transporting ATPase, cytoplasmic transduction domain A"/>
    <property type="match status" value="1"/>
</dbReference>
<dbReference type="PROSITE" id="PS00154">
    <property type="entry name" value="ATPASE_E1_E2"/>
    <property type="match status" value="1"/>
</dbReference>
<comment type="caution">
    <text evidence="18">The sequence shown here is derived from an EMBL/GenBank/DDBJ whole genome shotgun (WGS) entry which is preliminary data.</text>
</comment>
<dbReference type="InterPro" id="IPR006121">
    <property type="entry name" value="HMA_dom"/>
</dbReference>
<keyword evidence="5" id="KW-0597">Phosphoprotein</keyword>
<dbReference type="Proteomes" id="UP000600865">
    <property type="component" value="Unassembled WGS sequence"/>
</dbReference>
<keyword evidence="14 15" id="KW-0472">Membrane</keyword>
<feature type="transmembrane region" description="Helical" evidence="15">
    <location>
        <begin position="131"/>
        <end position="154"/>
    </location>
</feature>
<name>A0A918NJ48_9PROT</name>
<evidence type="ECO:0000256" key="2">
    <source>
        <dbReference type="ARBA" id="ARBA00006024"/>
    </source>
</evidence>
<keyword evidence="13" id="KW-0406">Ion transport</keyword>
<evidence type="ECO:0000256" key="16">
    <source>
        <dbReference type="SAM" id="MobiDB-lite"/>
    </source>
</evidence>
<feature type="transmembrane region" description="Helical" evidence="15">
    <location>
        <begin position="383"/>
        <end position="402"/>
    </location>
</feature>
<evidence type="ECO:0000259" key="17">
    <source>
        <dbReference type="PROSITE" id="PS50846"/>
    </source>
</evidence>
<dbReference type="InterPro" id="IPR018303">
    <property type="entry name" value="ATPase_P-typ_P_site"/>
</dbReference>
<dbReference type="GO" id="GO:0016887">
    <property type="term" value="F:ATP hydrolysis activity"/>
    <property type="evidence" value="ECO:0007669"/>
    <property type="project" value="InterPro"/>
</dbReference>
<evidence type="ECO:0000256" key="1">
    <source>
        <dbReference type="ARBA" id="ARBA00004651"/>
    </source>
</evidence>
<dbReference type="InterPro" id="IPR027256">
    <property type="entry name" value="P-typ_ATPase_IB"/>
</dbReference>
<dbReference type="InterPro" id="IPR036412">
    <property type="entry name" value="HAD-like_sf"/>
</dbReference>
<dbReference type="InterPro" id="IPR023299">
    <property type="entry name" value="ATPase_P-typ_cyto_dom_N"/>
</dbReference>
<dbReference type="NCBIfam" id="TIGR01512">
    <property type="entry name" value="ATPase-IB2_Cd"/>
    <property type="match status" value="1"/>
</dbReference>
<dbReference type="PANTHER" id="PTHR43520:SF5">
    <property type="entry name" value="CATION-TRANSPORTING P-TYPE ATPASE-RELATED"/>
    <property type="match status" value="1"/>
</dbReference>
<dbReference type="NCBIfam" id="TIGR01511">
    <property type="entry name" value="ATPase-IB1_Cu"/>
    <property type="match status" value="1"/>
</dbReference>
<evidence type="ECO:0000256" key="10">
    <source>
        <dbReference type="ARBA" id="ARBA00022842"/>
    </source>
</evidence>
<dbReference type="NCBIfam" id="TIGR01494">
    <property type="entry name" value="ATPase_P-type"/>
    <property type="match status" value="1"/>
</dbReference>
<reference evidence="18 19" key="1">
    <citation type="journal article" date="2014" name="Int. J. Syst. Evol. Microbiol.">
        <title>Complete genome sequence of Corynebacterium casei LMG S-19264T (=DSM 44701T), isolated from a smear-ripened cheese.</title>
        <authorList>
            <consortium name="US DOE Joint Genome Institute (JGI-PGF)"/>
            <person name="Walter F."/>
            <person name="Albersmeier A."/>
            <person name="Kalinowski J."/>
            <person name="Ruckert C."/>
        </authorList>
    </citation>
    <scope>NUCLEOTIDE SEQUENCE [LARGE SCALE GENOMIC DNA]</scope>
    <source>
        <strain evidence="18 19">KCTC 23968</strain>
    </source>
</reference>
<dbReference type="InterPro" id="IPR059000">
    <property type="entry name" value="ATPase_P-type_domA"/>
</dbReference>
<keyword evidence="3" id="KW-0813">Transport</keyword>
<keyword evidence="7 15" id="KW-0479">Metal-binding</keyword>
<keyword evidence="10" id="KW-0460">Magnesium</keyword>
<proteinExistence type="inferred from homology"/>
<keyword evidence="12 15" id="KW-1133">Transmembrane helix</keyword>
<keyword evidence="19" id="KW-1185">Reference proteome</keyword>
<dbReference type="InterPro" id="IPR001757">
    <property type="entry name" value="P_typ_ATPase"/>
</dbReference>
<dbReference type="SUPFAM" id="SSF55008">
    <property type="entry name" value="HMA, heavy metal-associated domain"/>
    <property type="match status" value="1"/>
</dbReference>
<feature type="transmembrane region" description="Helical" evidence="15">
    <location>
        <begin position="203"/>
        <end position="221"/>
    </location>
</feature>
<dbReference type="GO" id="GO:0055070">
    <property type="term" value="P:copper ion homeostasis"/>
    <property type="evidence" value="ECO:0007669"/>
    <property type="project" value="TreeGrafter"/>
</dbReference>
<dbReference type="GO" id="GO:0005507">
    <property type="term" value="F:copper ion binding"/>
    <property type="evidence" value="ECO:0007669"/>
    <property type="project" value="TreeGrafter"/>
</dbReference>
<dbReference type="InterPro" id="IPR023214">
    <property type="entry name" value="HAD_sf"/>
</dbReference>
<sequence>MDKVTPDRAADVEGCPSGLQDTPIRETDPFGADLALDDFVTVKNDLASIDLIVQGAHCGGCLAKIERGIGELNGVRTVRMNLSTMRLHVEWTQSALSVQAIVQCLSDLGYGAAPYEINVAQSQSETDLRRLLKAVAVAGFAATNVMLLSIAVWSGGGEMTESTRTAFHWISALIALPAVTYAGQPFFRSAWGALKNRQTNMDVPISLAVLLACGLSLYETVNGNPDTYFDAAVMLLFLLLIGRYLDAKLRHKTGEAAQRLAAMQSTSATRILPDGRLETIPTRRVSPGDTLLIPAGQRIPVDAEIISGSSEIDTQLATGETLPVLKNPSDIIYSGMVNLTNPLTVTAISAETDSFLAEISNLVQAGEQSKSRFVKIADKAAQAYVPIVHTLAIATFIGWLLFGAPLRQASLNAIAVLIITCPCALGLAVPAVQIVASGRLFAKGVLLKSGDALERLAEIKSVIFDKTGTLTQGKFQLDNKADISAADLQFAGALSAQSRHPIAKSLHIYAGPLTAIDVTETPGVGLTGLIDGQTVKFGARESIADNGLSTQSWLQREGKKPVMFAFSDALRPEAKSTIDRISALGLSSQILSGDTQASVEAVASILGLDHAQGGVSPKGKLEILTALNADGKLPLMVGDGLNDAPALANAHASASLATASDISRSAADIILADDSLSGLPDAIMIARHAKRRVIQNLGAAILYNFIAVPLAVFGFVNPLVAALAMSGSSMIVTLNALRPMKT</sequence>
<dbReference type="PRINTS" id="PR00119">
    <property type="entry name" value="CATATPASE"/>
</dbReference>
<gene>
    <name evidence="18" type="primary">fixI</name>
    <name evidence="18" type="ORF">GCM10011309_22040</name>
</gene>
<dbReference type="SUPFAM" id="SSF81653">
    <property type="entry name" value="Calcium ATPase, transduction domain A"/>
    <property type="match status" value="1"/>
</dbReference>
<feature type="transmembrane region" description="Helical" evidence="15">
    <location>
        <begin position="166"/>
        <end position="183"/>
    </location>
</feature>
<feature type="transmembrane region" description="Helical" evidence="15">
    <location>
        <begin position="693"/>
        <end position="713"/>
    </location>
</feature>
<dbReference type="GO" id="GO:0043682">
    <property type="term" value="F:P-type divalent copper transporter activity"/>
    <property type="evidence" value="ECO:0007669"/>
    <property type="project" value="TreeGrafter"/>
</dbReference>
<evidence type="ECO:0000256" key="11">
    <source>
        <dbReference type="ARBA" id="ARBA00022967"/>
    </source>
</evidence>
<dbReference type="EMBL" id="BMYV01000002">
    <property type="protein sequence ID" value="GGX71429.1"/>
    <property type="molecule type" value="Genomic_DNA"/>
</dbReference>
<feature type="compositionally biased region" description="Basic and acidic residues" evidence="16">
    <location>
        <begin position="1"/>
        <end position="11"/>
    </location>
</feature>
<evidence type="ECO:0000256" key="8">
    <source>
        <dbReference type="ARBA" id="ARBA00022741"/>
    </source>
</evidence>
<feature type="transmembrane region" description="Helical" evidence="15">
    <location>
        <begin position="719"/>
        <end position="737"/>
    </location>
</feature>
<dbReference type="InterPro" id="IPR036163">
    <property type="entry name" value="HMA_dom_sf"/>
</dbReference>
<evidence type="ECO:0000256" key="13">
    <source>
        <dbReference type="ARBA" id="ARBA00023065"/>
    </source>
</evidence>
<keyword evidence="6 15" id="KW-0812">Transmembrane</keyword>
<feature type="region of interest" description="Disordered" evidence="16">
    <location>
        <begin position="1"/>
        <end position="23"/>
    </location>
</feature>
<protein>
    <submittedName>
        <fullName evidence="18">Copper-translocating P-type ATPase</fullName>
    </submittedName>
</protein>
<evidence type="ECO:0000313" key="19">
    <source>
        <dbReference type="Proteomes" id="UP000600865"/>
    </source>
</evidence>
<dbReference type="CDD" id="cd00371">
    <property type="entry name" value="HMA"/>
    <property type="match status" value="1"/>
</dbReference>
<accession>A0A918NJ48</accession>
<dbReference type="Pfam" id="PF00122">
    <property type="entry name" value="E1-E2_ATPase"/>
    <property type="match status" value="1"/>
</dbReference>
<evidence type="ECO:0000256" key="5">
    <source>
        <dbReference type="ARBA" id="ARBA00022553"/>
    </source>
</evidence>
<evidence type="ECO:0000256" key="7">
    <source>
        <dbReference type="ARBA" id="ARBA00022723"/>
    </source>
</evidence>
<dbReference type="Pfam" id="PF00403">
    <property type="entry name" value="HMA"/>
    <property type="match status" value="1"/>
</dbReference>
<keyword evidence="8 15" id="KW-0547">Nucleotide-binding</keyword>
<keyword evidence="9 15" id="KW-0067">ATP-binding</keyword>
<dbReference type="InterPro" id="IPR008250">
    <property type="entry name" value="ATPase_P-typ_transduc_dom_A_sf"/>
</dbReference>
<dbReference type="GO" id="GO:0005524">
    <property type="term" value="F:ATP binding"/>
    <property type="evidence" value="ECO:0007669"/>
    <property type="project" value="UniProtKB-UniRule"/>
</dbReference>
<dbReference type="GO" id="GO:0005886">
    <property type="term" value="C:plasma membrane"/>
    <property type="evidence" value="ECO:0007669"/>
    <property type="project" value="UniProtKB-SubCell"/>
</dbReference>
<evidence type="ECO:0000256" key="9">
    <source>
        <dbReference type="ARBA" id="ARBA00022840"/>
    </source>
</evidence>
<evidence type="ECO:0000256" key="14">
    <source>
        <dbReference type="ARBA" id="ARBA00023136"/>
    </source>
</evidence>
<dbReference type="SUPFAM" id="SSF56784">
    <property type="entry name" value="HAD-like"/>
    <property type="match status" value="1"/>
</dbReference>
<dbReference type="RefSeq" id="WP_189585704.1">
    <property type="nucleotide sequence ID" value="NZ_BMYV01000002.1"/>
</dbReference>
<evidence type="ECO:0000256" key="4">
    <source>
        <dbReference type="ARBA" id="ARBA00022475"/>
    </source>
</evidence>
<dbReference type="Pfam" id="PF00702">
    <property type="entry name" value="Hydrolase"/>
    <property type="match status" value="1"/>
</dbReference>
<evidence type="ECO:0000256" key="15">
    <source>
        <dbReference type="RuleBase" id="RU362081"/>
    </source>
</evidence>
<dbReference type="PRINTS" id="PR00943">
    <property type="entry name" value="CUATPASE"/>
</dbReference>
<evidence type="ECO:0000313" key="18">
    <source>
        <dbReference type="EMBL" id="GGX71429.1"/>
    </source>
</evidence>
<evidence type="ECO:0000256" key="12">
    <source>
        <dbReference type="ARBA" id="ARBA00022989"/>
    </source>
</evidence>
<dbReference type="InterPro" id="IPR023298">
    <property type="entry name" value="ATPase_P-typ_TM_dom_sf"/>
</dbReference>